<keyword evidence="2 10" id="KW-0812">Transmembrane</keyword>
<keyword evidence="7 10" id="KW-1133">Transmembrane helix</keyword>
<evidence type="ECO:0000256" key="5">
    <source>
        <dbReference type="ARBA" id="ARBA00022786"/>
    </source>
</evidence>
<dbReference type="GO" id="GO:1904294">
    <property type="term" value="P:positive regulation of ERAD pathway"/>
    <property type="evidence" value="ECO:0007669"/>
    <property type="project" value="InterPro"/>
</dbReference>
<evidence type="ECO:0000256" key="4">
    <source>
        <dbReference type="ARBA" id="ARBA00022771"/>
    </source>
</evidence>
<accession>A0AAV2TP57</accession>
<keyword evidence="3" id="KW-0479">Metal-binding</keyword>
<evidence type="ECO:0000256" key="10">
    <source>
        <dbReference type="SAM" id="Phobius"/>
    </source>
</evidence>
<dbReference type="InterPro" id="IPR001841">
    <property type="entry name" value="Znf_RING"/>
</dbReference>
<dbReference type="InterPro" id="IPR013083">
    <property type="entry name" value="Znf_RING/FYVE/PHD"/>
</dbReference>
<evidence type="ECO:0000256" key="7">
    <source>
        <dbReference type="ARBA" id="ARBA00022989"/>
    </source>
</evidence>
<keyword evidence="4 9" id="KW-0863">Zinc-finger</keyword>
<proteinExistence type="predicted"/>
<dbReference type="GO" id="GO:0061630">
    <property type="term" value="F:ubiquitin protein ligase activity"/>
    <property type="evidence" value="ECO:0007669"/>
    <property type="project" value="InterPro"/>
</dbReference>
<dbReference type="Proteomes" id="UP001497525">
    <property type="component" value="Unassembled WGS sequence"/>
</dbReference>
<dbReference type="EMBL" id="CAXLJL010000478">
    <property type="protein sequence ID" value="CAL5138105.1"/>
    <property type="molecule type" value="Genomic_DNA"/>
</dbReference>
<dbReference type="AlphaFoldDB" id="A0AAV2TP57"/>
<evidence type="ECO:0000313" key="12">
    <source>
        <dbReference type="EMBL" id="CAL5138105.1"/>
    </source>
</evidence>
<dbReference type="Gene3D" id="3.30.40.10">
    <property type="entry name" value="Zinc/RING finger domain, C3HC4 (zinc finger)"/>
    <property type="match status" value="1"/>
</dbReference>
<keyword evidence="8 10" id="KW-0472">Membrane</keyword>
<dbReference type="Pfam" id="PF13920">
    <property type="entry name" value="zf-C3HC4_3"/>
    <property type="match status" value="1"/>
</dbReference>
<evidence type="ECO:0000256" key="6">
    <source>
        <dbReference type="ARBA" id="ARBA00022833"/>
    </source>
</evidence>
<sequence>MSSAHDSSSHEGLHSLSCSCNDHCTTCLHDKTQGNFLMSRLLCHVAFLFLIFIWVYFEHHLGVVTLVWLYSSTLYVNLYSSEYLIEGRPKSHLFIAFIGMIDVLLIHYAYRDQGYYKIFGFFPPNFPIVHWSAALWISGMIDCSIKLFSTFFKVLFAVTCRPVLSVHKLGTAFAAVEWASILARKLYPTVVWILFFTEFNWPEQNPFFRRMLLTVLYVLFKLTIVAVNIRSIRKIWSGLFGPPVFSLRPEITPEHQCVICHESYTQAAVFPCNHMVCQNCVGPWSNQHPFCPVCGGVYRTESKWRDGSMDLTLQLY</sequence>
<protein>
    <recommendedName>
        <fullName evidence="11">RING-type domain-containing protein</fullName>
    </recommendedName>
</protein>
<organism evidence="12 13">
    <name type="scientific">Calicophoron daubneyi</name>
    <name type="common">Rumen fluke</name>
    <name type="synonym">Paramphistomum daubneyi</name>
    <dbReference type="NCBI Taxonomy" id="300641"/>
    <lineage>
        <taxon>Eukaryota</taxon>
        <taxon>Metazoa</taxon>
        <taxon>Spiralia</taxon>
        <taxon>Lophotrochozoa</taxon>
        <taxon>Platyhelminthes</taxon>
        <taxon>Trematoda</taxon>
        <taxon>Digenea</taxon>
        <taxon>Plagiorchiida</taxon>
        <taxon>Pronocephalata</taxon>
        <taxon>Paramphistomoidea</taxon>
        <taxon>Paramphistomidae</taxon>
        <taxon>Calicophoron</taxon>
    </lineage>
</organism>
<feature type="transmembrane region" description="Helical" evidence="10">
    <location>
        <begin position="92"/>
        <end position="110"/>
    </location>
</feature>
<dbReference type="SMART" id="SM00184">
    <property type="entry name" value="RING"/>
    <property type="match status" value="1"/>
</dbReference>
<dbReference type="SUPFAM" id="SSF57850">
    <property type="entry name" value="RING/U-box"/>
    <property type="match status" value="1"/>
</dbReference>
<evidence type="ECO:0000259" key="11">
    <source>
        <dbReference type="PROSITE" id="PS50089"/>
    </source>
</evidence>
<keyword evidence="5" id="KW-0833">Ubl conjugation pathway</keyword>
<comment type="caution">
    <text evidence="12">The sequence shown here is derived from an EMBL/GenBank/DDBJ whole genome shotgun (WGS) entry which is preliminary data.</text>
</comment>
<feature type="transmembrane region" description="Helical" evidence="10">
    <location>
        <begin position="207"/>
        <end position="229"/>
    </location>
</feature>
<keyword evidence="6" id="KW-0862">Zinc</keyword>
<dbReference type="GO" id="GO:0008270">
    <property type="term" value="F:zinc ion binding"/>
    <property type="evidence" value="ECO:0007669"/>
    <property type="project" value="UniProtKB-KW"/>
</dbReference>
<comment type="subcellular location">
    <subcellularLocation>
        <location evidence="1">Membrane</location>
        <topology evidence="1">Multi-pass membrane protein</topology>
    </subcellularLocation>
</comment>
<feature type="transmembrane region" description="Helical" evidence="10">
    <location>
        <begin position="63"/>
        <end position="80"/>
    </location>
</feature>
<gene>
    <name evidence="12" type="ORF">CDAUBV1_LOCUS12725</name>
</gene>
<dbReference type="PROSITE" id="PS50089">
    <property type="entry name" value="ZF_RING_2"/>
    <property type="match status" value="1"/>
</dbReference>
<dbReference type="GO" id="GO:0016020">
    <property type="term" value="C:membrane"/>
    <property type="evidence" value="ECO:0007669"/>
    <property type="project" value="UniProtKB-SubCell"/>
</dbReference>
<evidence type="ECO:0000256" key="9">
    <source>
        <dbReference type="PROSITE-ProRule" id="PRU00175"/>
    </source>
</evidence>
<evidence type="ECO:0000256" key="2">
    <source>
        <dbReference type="ARBA" id="ARBA00022692"/>
    </source>
</evidence>
<evidence type="ECO:0000256" key="1">
    <source>
        <dbReference type="ARBA" id="ARBA00004141"/>
    </source>
</evidence>
<dbReference type="PROSITE" id="PS00518">
    <property type="entry name" value="ZF_RING_1"/>
    <property type="match status" value="1"/>
</dbReference>
<dbReference type="InterPro" id="IPR044235">
    <property type="entry name" value="RNFT1/2"/>
</dbReference>
<feature type="transmembrane region" description="Helical" evidence="10">
    <location>
        <begin position="130"/>
        <end position="148"/>
    </location>
</feature>
<dbReference type="InterPro" id="IPR017907">
    <property type="entry name" value="Znf_RING_CS"/>
</dbReference>
<reference evidence="12" key="1">
    <citation type="submission" date="2024-06" db="EMBL/GenBank/DDBJ databases">
        <authorList>
            <person name="Liu X."/>
            <person name="Lenzi L."/>
            <person name="Haldenby T S."/>
            <person name="Uol C."/>
        </authorList>
    </citation>
    <scope>NUCLEOTIDE SEQUENCE</scope>
</reference>
<feature type="transmembrane region" description="Helical" evidence="10">
    <location>
        <begin position="41"/>
        <end position="57"/>
    </location>
</feature>
<feature type="transmembrane region" description="Helical" evidence="10">
    <location>
        <begin position="169"/>
        <end position="187"/>
    </location>
</feature>
<evidence type="ECO:0000256" key="8">
    <source>
        <dbReference type="ARBA" id="ARBA00023136"/>
    </source>
</evidence>
<evidence type="ECO:0000313" key="13">
    <source>
        <dbReference type="Proteomes" id="UP001497525"/>
    </source>
</evidence>
<evidence type="ECO:0000256" key="3">
    <source>
        <dbReference type="ARBA" id="ARBA00022723"/>
    </source>
</evidence>
<dbReference type="PANTHER" id="PTHR15860:SF0">
    <property type="entry name" value="LP20373P"/>
    <property type="match status" value="1"/>
</dbReference>
<name>A0AAV2TP57_CALDB</name>
<dbReference type="PANTHER" id="PTHR15860">
    <property type="entry name" value="UNCHARACTERIZED RING FINGER-CONTAINING PROTEIN"/>
    <property type="match status" value="1"/>
</dbReference>
<feature type="domain" description="RING-type" evidence="11">
    <location>
        <begin position="257"/>
        <end position="294"/>
    </location>
</feature>